<evidence type="ECO:0000313" key="5">
    <source>
        <dbReference type="EnsemblMetazoa" id="CapteP220701"/>
    </source>
</evidence>
<dbReference type="AlphaFoldDB" id="R7UXH3"/>
<protein>
    <recommendedName>
        <fullName evidence="3">Major facilitator superfamily (MFS) profile domain-containing protein</fullName>
    </recommendedName>
</protein>
<proteinExistence type="predicted"/>
<dbReference type="OrthoDB" id="6509908at2759"/>
<dbReference type="EnsemblMetazoa" id="CapteT220701">
    <property type="protein sequence ID" value="CapteP220701"/>
    <property type="gene ID" value="CapteG220701"/>
</dbReference>
<reference evidence="6" key="1">
    <citation type="submission" date="2012-12" db="EMBL/GenBank/DDBJ databases">
        <authorList>
            <person name="Hellsten U."/>
            <person name="Grimwood J."/>
            <person name="Chapman J.A."/>
            <person name="Shapiro H."/>
            <person name="Aerts A."/>
            <person name="Otillar R.P."/>
            <person name="Terry A.Y."/>
            <person name="Boore J.L."/>
            <person name="Simakov O."/>
            <person name="Marletaz F."/>
            <person name="Cho S.-J."/>
            <person name="Edsinger-Gonzales E."/>
            <person name="Havlak P."/>
            <person name="Kuo D.-H."/>
            <person name="Larsson T."/>
            <person name="Lv J."/>
            <person name="Arendt D."/>
            <person name="Savage R."/>
            <person name="Osoegawa K."/>
            <person name="de Jong P."/>
            <person name="Lindberg D.R."/>
            <person name="Seaver E.C."/>
            <person name="Weisblat D.A."/>
            <person name="Putnam N.H."/>
            <person name="Grigoriev I.V."/>
            <person name="Rokhsar D.S."/>
        </authorList>
    </citation>
    <scope>NUCLEOTIDE SEQUENCE</scope>
    <source>
        <strain evidence="6">I ESC-2004</strain>
    </source>
</reference>
<dbReference type="SUPFAM" id="SSF103473">
    <property type="entry name" value="MFS general substrate transporter"/>
    <property type="match status" value="1"/>
</dbReference>
<dbReference type="Proteomes" id="UP000014760">
    <property type="component" value="Unassembled WGS sequence"/>
</dbReference>
<dbReference type="InterPro" id="IPR036259">
    <property type="entry name" value="MFS_trans_sf"/>
</dbReference>
<keyword evidence="2" id="KW-0812">Transmembrane</keyword>
<feature type="transmembrane region" description="Helical" evidence="2">
    <location>
        <begin position="155"/>
        <end position="180"/>
    </location>
</feature>
<dbReference type="CDD" id="cd17352">
    <property type="entry name" value="MFS_MCT_SLC16"/>
    <property type="match status" value="1"/>
</dbReference>
<evidence type="ECO:0000259" key="3">
    <source>
        <dbReference type="PROSITE" id="PS50850"/>
    </source>
</evidence>
<sequence length="475" mass="51517">MIPAHAPNGLFSWLSISITRPTSTIDKMSGEEDTEEVKREQDVSSVLQELKFVPKDRGWAWMCVLSGFLMNVLVVGGAAKSFGILFVEIVEKFGSSSAATSWISSLNQCLALTLSPLASTLATLYGTRRVVFIAGFLISTGFILSIFAVSLEYYYFSYGLFVGIGSSLAYSPTVILVGLYFDKRRSLANGLTVAGSGVGGFVFPPIMHWMLQYFGLQGTLLILAGLMLNICVCGVLLRPLSFYSPKLKADKDLENATSCITTLKNHKFDWSLLCVPQFLIYGLSLFFCFCGYPNLFIMLPPHCKNIGFSKAQAAFSVSVIGIFDLIGRVFFGWFSDLNLVSKRVVFISSMAISGVACMLLPLMTSYISICITCGIVGLFAGCFVALIAPILADNLGPHRLPSAFGLAMMFQGISFLFSPPLIGLLEDVTGTWTPSFIVSGACILIGALIPLLQPCLVKDEIITAVELEKTEVNVS</sequence>
<feature type="transmembrane region" description="Helical" evidence="2">
    <location>
        <begin position="403"/>
        <end position="425"/>
    </location>
</feature>
<feature type="transmembrane region" description="Helical" evidence="2">
    <location>
        <begin position="59"/>
        <end position="79"/>
    </location>
</feature>
<dbReference type="PANTHER" id="PTHR11360">
    <property type="entry name" value="MONOCARBOXYLATE TRANSPORTER"/>
    <property type="match status" value="1"/>
</dbReference>
<keyword evidence="2" id="KW-0472">Membrane</keyword>
<evidence type="ECO:0000256" key="1">
    <source>
        <dbReference type="ARBA" id="ARBA00004141"/>
    </source>
</evidence>
<feature type="transmembrane region" description="Helical" evidence="2">
    <location>
        <begin position="130"/>
        <end position="149"/>
    </location>
</feature>
<dbReference type="InterPro" id="IPR050327">
    <property type="entry name" value="Proton-linked_MCT"/>
</dbReference>
<dbReference type="InterPro" id="IPR011701">
    <property type="entry name" value="MFS"/>
</dbReference>
<feature type="transmembrane region" description="Helical" evidence="2">
    <location>
        <begin position="431"/>
        <end position="452"/>
    </location>
</feature>
<dbReference type="Pfam" id="PF07690">
    <property type="entry name" value="MFS_1"/>
    <property type="match status" value="1"/>
</dbReference>
<dbReference type="GO" id="GO:0008028">
    <property type="term" value="F:monocarboxylic acid transmembrane transporter activity"/>
    <property type="evidence" value="ECO:0007669"/>
    <property type="project" value="TreeGrafter"/>
</dbReference>
<evidence type="ECO:0000313" key="6">
    <source>
        <dbReference type="Proteomes" id="UP000014760"/>
    </source>
</evidence>
<comment type="subcellular location">
    <subcellularLocation>
        <location evidence="1">Membrane</location>
        <topology evidence="1">Multi-pass membrane protein</topology>
    </subcellularLocation>
</comment>
<dbReference type="HOGENOM" id="CLU_001265_59_1_1"/>
<name>R7UXH3_CAPTE</name>
<feature type="transmembrane region" description="Helical" evidence="2">
    <location>
        <begin position="311"/>
        <end position="331"/>
    </location>
</feature>
<feature type="transmembrane region" description="Helical" evidence="2">
    <location>
        <begin position="343"/>
        <end position="360"/>
    </location>
</feature>
<feature type="transmembrane region" description="Helical" evidence="2">
    <location>
        <begin position="366"/>
        <end position="391"/>
    </location>
</feature>
<accession>R7UXH3</accession>
<dbReference type="PANTHER" id="PTHR11360:SF306">
    <property type="entry name" value="RE01051P"/>
    <property type="match status" value="1"/>
</dbReference>
<feature type="transmembrane region" description="Helical" evidence="2">
    <location>
        <begin position="278"/>
        <end position="299"/>
    </location>
</feature>
<dbReference type="FunCoup" id="R7UXH3">
    <property type="interactions" value="22"/>
</dbReference>
<keyword evidence="6" id="KW-1185">Reference proteome</keyword>
<dbReference type="EMBL" id="KB298910">
    <property type="protein sequence ID" value="ELU08617.1"/>
    <property type="molecule type" value="Genomic_DNA"/>
</dbReference>
<dbReference type="InterPro" id="IPR020846">
    <property type="entry name" value="MFS_dom"/>
</dbReference>
<keyword evidence="2" id="KW-1133">Transmembrane helix</keyword>
<dbReference type="Gene3D" id="1.20.1250.20">
    <property type="entry name" value="MFS general substrate transporter like domains"/>
    <property type="match status" value="2"/>
</dbReference>
<feature type="domain" description="Major facilitator superfamily (MFS) profile" evidence="3">
    <location>
        <begin position="60"/>
        <end position="458"/>
    </location>
</feature>
<evidence type="ECO:0000256" key="2">
    <source>
        <dbReference type="SAM" id="Phobius"/>
    </source>
</evidence>
<gene>
    <name evidence="4" type="ORF">CAPTEDRAFT_220701</name>
</gene>
<dbReference type="OMA" id="CCCTIFA"/>
<evidence type="ECO:0000313" key="4">
    <source>
        <dbReference type="EMBL" id="ELU08617.1"/>
    </source>
</evidence>
<reference evidence="5" key="3">
    <citation type="submission" date="2015-06" db="UniProtKB">
        <authorList>
            <consortium name="EnsemblMetazoa"/>
        </authorList>
    </citation>
    <scope>IDENTIFICATION</scope>
</reference>
<reference evidence="4 6" key="2">
    <citation type="journal article" date="2013" name="Nature">
        <title>Insights into bilaterian evolution from three spiralian genomes.</title>
        <authorList>
            <person name="Simakov O."/>
            <person name="Marletaz F."/>
            <person name="Cho S.J."/>
            <person name="Edsinger-Gonzales E."/>
            <person name="Havlak P."/>
            <person name="Hellsten U."/>
            <person name="Kuo D.H."/>
            <person name="Larsson T."/>
            <person name="Lv J."/>
            <person name="Arendt D."/>
            <person name="Savage R."/>
            <person name="Osoegawa K."/>
            <person name="de Jong P."/>
            <person name="Grimwood J."/>
            <person name="Chapman J.A."/>
            <person name="Shapiro H."/>
            <person name="Aerts A."/>
            <person name="Otillar R.P."/>
            <person name="Terry A.Y."/>
            <person name="Boore J.L."/>
            <person name="Grigoriev I.V."/>
            <person name="Lindberg D.R."/>
            <person name="Seaver E.C."/>
            <person name="Weisblat D.A."/>
            <person name="Putnam N.H."/>
            <person name="Rokhsar D.S."/>
        </authorList>
    </citation>
    <scope>NUCLEOTIDE SEQUENCE</scope>
    <source>
        <strain evidence="4 6">I ESC-2004</strain>
    </source>
</reference>
<organism evidence="4">
    <name type="scientific">Capitella teleta</name>
    <name type="common">Polychaete worm</name>
    <dbReference type="NCBI Taxonomy" id="283909"/>
    <lineage>
        <taxon>Eukaryota</taxon>
        <taxon>Metazoa</taxon>
        <taxon>Spiralia</taxon>
        <taxon>Lophotrochozoa</taxon>
        <taxon>Annelida</taxon>
        <taxon>Polychaeta</taxon>
        <taxon>Sedentaria</taxon>
        <taxon>Scolecida</taxon>
        <taxon>Capitellidae</taxon>
        <taxon>Capitella</taxon>
    </lineage>
</organism>
<feature type="transmembrane region" description="Helical" evidence="2">
    <location>
        <begin position="187"/>
        <end position="207"/>
    </location>
</feature>
<dbReference type="GO" id="GO:0016020">
    <property type="term" value="C:membrane"/>
    <property type="evidence" value="ECO:0007669"/>
    <property type="project" value="UniProtKB-SubCell"/>
</dbReference>
<feature type="transmembrane region" description="Helical" evidence="2">
    <location>
        <begin position="213"/>
        <end position="237"/>
    </location>
</feature>
<dbReference type="EMBL" id="AMQN01006672">
    <property type="status" value="NOT_ANNOTATED_CDS"/>
    <property type="molecule type" value="Genomic_DNA"/>
</dbReference>
<dbReference type="PROSITE" id="PS50850">
    <property type="entry name" value="MFS"/>
    <property type="match status" value="1"/>
</dbReference>